<reference evidence="2" key="2">
    <citation type="submission" date="2020-05" db="EMBL/GenBank/DDBJ databases">
        <authorList>
            <person name="Kim H.-S."/>
            <person name="Proctor R.H."/>
            <person name="Brown D.W."/>
        </authorList>
    </citation>
    <scope>NUCLEOTIDE SEQUENCE</scope>
    <source>
        <strain evidence="2">NRRL 22465</strain>
    </source>
</reference>
<feature type="compositionally biased region" description="Polar residues" evidence="1">
    <location>
        <begin position="87"/>
        <end position="105"/>
    </location>
</feature>
<evidence type="ECO:0000313" key="2">
    <source>
        <dbReference type="EMBL" id="KAF4974967.1"/>
    </source>
</evidence>
<accession>A0A8H4UF30</accession>
<sequence>MAARNEKSQLKRPRGSLPDDETETKKPRRSDRLTPGDHDKTPVVNKQHLPSPLTHVTDESSELVKEPTATPPGQRHQDITPKKTDDAFSQAQALSSPPQDTQPLSQFVDRHPAISDDIEDEVREGVWGYLVPLDPKYGDKPIVLKRRSACPKPDTVHEGAIKEGVANNGKAAAVQEEEAYEKGKVKGAASGGYLIGRHPECGQHRR</sequence>
<gene>
    <name evidence="2" type="ORF">FZEAL_8192</name>
</gene>
<dbReference type="Proteomes" id="UP000635477">
    <property type="component" value="Unassembled WGS sequence"/>
</dbReference>
<dbReference type="AlphaFoldDB" id="A0A8H4UF30"/>
<organism evidence="2 3">
    <name type="scientific">Fusarium zealandicum</name>
    <dbReference type="NCBI Taxonomy" id="1053134"/>
    <lineage>
        <taxon>Eukaryota</taxon>
        <taxon>Fungi</taxon>
        <taxon>Dikarya</taxon>
        <taxon>Ascomycota</taxon>
        <taxon>Pezizomycotina</taxon>
        <taxon>Sordariomycetes</taxon>
        <taxon>Hypocreomycetidae</taxon>
        <taxon>Hypocreales</taxon>
        <taxon>Nectriaceae</taxon>
        <taxon>Fusarium</taxon>
        <taxon>Fusarium staphyleae species complex</taxon>
    </lineage>
</organism>
<protein>
    <submittedName>
        <fullName evidence="2">Uncharacterized protein</fullName>
    </submittedName>
</protein>
<feature type="compositionally biased region" description="Basic and acidic residues" evidence="1">
    <location>
        <begin position="30"/>
        <end position="41"/>
    </location>
</feature>
<name>A0A8H4UF30_9HYPO</name>
<feature type="compositionally biased region" description="Basic and acidic residues" evidence="1">
    <location>
        <begin position="75"/>
        <end position="86"/>
    </location>
</feature>
<evidence type="ECO:0000256" key="1">
    <source>
        <dbReference type="SAM" id="MobiDB-lite"/>
    </source>
</evidence>
<feature type="region of interest" description="Disordered" evidence="1">
    <location>
        <begin position="1"/>
        <end position="105"/>
    </location>
</feature>
<comment type="caution">
    <text evidence="2">The sequence shown here is derived from an EMBL/GenBank/DDBJ whole genome shotgun (WGS) entry which is preliminary data.</text>
</comment>
<feature type="compositionally biased region" description="Basic and acidic residues" evidence="1">
    <location>
        <begin position="56"/>
        <end position="65"/>
    </location>
</feature>
<proteinExistence type="predicted"/>
<keyword evidence="3" id="KW-1185">Reference proteome</keyword>
<dbReference type="OrthoDB" id="407410at2759"/>
<evidence type="ECO:0000313" key="3">
    <source>
        <dbReference type="Proteomes" id="UP000635477"/>
    </source>
</evidence>
<reference evidence="2" key="1">
    <citation type="journal article" date="2020" name="BMC Genomics">
        <title>Correction to: Identification and distribution of gene clusters required for synthesis of sphingolipid metabolism inhibitors in diverse species of the filamentous fungus Fusarium.</title>
        <authorList>
            <person name="Kim H.S."/>
            <person name="Lohmar J.M."/>
            <person name="Busman M."/>
            <person name="Brown D.W."/>
            <person name="Naumann T.A."/>
            <person name="Divon H.H."/>
            <person name="Lysoe E."/>
            <person name="Uhlig S."/>
            <person name="Proctor R.H."/>
        </authorList>
    </citation>
    <scope>NUCLEOTIDE SEQUENCE</scope>
    <source>
        <strain evidence="2">NRRL 22465</strain>
    </source>
</reference>
<dbReference type="EMBL" id="JABEYC010000690">
    <property type="protein sequence ID" value="KAF4974967.1"/>
    <property type="molecule type" value="Genomic_DNA"/>
</dbReference>